<evidence type="ECO:0000256" key="2">
    <source>
        <dbReference type="SAM" id="Phobius"/>
    </source>
</evidence>
<feature type="transmembrane region" description="Helical" evidence="2">
    <location>
        <begin position="66"/>
        <end position="90"/>
    </location>
</feature>
<keyword evidence="4" id="KW-1185">Reference proteome</keyword>
<dbReference type="RefSeq" id="WP_105869030.1">
    <property type="nucleotide sequence ID" value="NZ_PVLV01000168.1"/>
</dbReference>
<comment type="caution">
    <text evidence="3">The sequence shown here is derived from an EMBL/GenBank/DDBJ whole genome shotgun (WGS) entry which is preliminary data.</text>
</comment>
<dbReference type="OrthoDB" id="4277223at2"/>
<dbReference type="AlphaFoldDB" id="A0A2S9PWL3"/>
<gene>
    <name evidence="3" type="ORF">C6N75_12910</name>
</gene>
<accession>A0A2S9PWL3</accession>
<keyword evidence="2" id="KW-0812">Transmembrane</keyword>
<feature type="transmembrane region" description="Helical" evidence="2">
    <location>
        <begin position="110"/>
        <end position="133"/>
    </location>
</feature>
<sequence>MSFGDPNNPYGQPQGQPQQPGYGYPQGQPQQQPGYGYPAAPPAPAYGGGYPGGPVEMPGGVKAARVMMWVIAGLQLVGIVLLFLAVVAVNKLKEDPELSTSTDFNQFADFGTGVLYALIALAVAYLVASVMLAIQCAKGGNGARIGIIVYAAVGLVLSLYPFFPLSLVHLVLLILVIVFVAKNDGAAWFKRPRH</sequence>
<keyword evidence="2" id="KW-0472">Membrane</keyword>
<evidence type="ECO:0000313" key="4">
    <source>
        <dbReference type="Proteomes" id="UP000239322"/>
    </source>
</evidence>
<evidence type="ECO:0000256" key="1">
    <source>
        <dbReference type="SAM" id="MobiDB-lite"/>
    </source>
</evidence>
<protein>
    <submittedName>
        <fullName evidence="3">Uncharacterized protein</fullName>
    </submittedName>
</protein>
<proteinExistence type="predicted"/>
<evidence type="ECO:0000313" key="3">
    <source>
        <dbReference type="EMBL" id="PRH78811.1"/>
    </source>
</evidence>
<reference evidence="3 4" key="1">
    <citation type="submission" date="2018-03" db="EMBL/GenBank/DDBJ databases">
        <title>Novel Streptomyces sp. from soil.</title>
        <authorList>
            <person name="Tan G.Y.A."/>
            <person name="Lee Z.Y."/>
        </authorList>
    </citation>
    <scope>NUCLEOTIDE SEQUENCE [LARGE SCALE GENOMIC DNA]</scope>
    <source>
        <strain evidence="3 4">ST5x</strain>
    </source>
</reference>
<feature type="region of interest" description="Disordered" evidence="1">
    <location>
        <begin position="1"/>
        <end position="38"/>
    </location>
</feature>
<feature type="transmembrane region" description="Helical" evidence="2">
    <location>
        <begin position="145"/>
        <end position="163"/>
    </location>
</feature>
<keyword evidence="2" id="KW-1133">Transmembrane helix</keyword>
<feature type="compositionally biased region" description="Low complexity" evidence="1">
    <location>
        <begin position="9"/>
        <end position="38"/>
    </location>
</feature>
<organism evidence="3 4">
    <name type="scientific">Streptomyces solincola</name>
    <dbReference type="NCBI Taxonomy" id="2100817"/>
    <lineage>
        <taxon>Bacteria</taxon>
        <taxon>Bacillati</taxon>
        <taxon>Actinomycetota</taxon>
        <taxon>Actinomycetes</taxon>
        <taxon>Kitasatosporales</taxon>
        <taxon>Streptomycetaceae</taxon>
        <taxon>Streptomyces</taxon>
    </lineage>
</organism>
<name>A0A2S9PWL3_9ACTN</name>
<dbReference type="Proteomes" id="UP000239322">
    <property type="component" value="Unassembled WGS sequence"/>
</dbReference>
<dbReference type="EMBL" id="PVLV01000168">
    <property type="protein sequence ID" value="PRH78811.1"/>
    <property type="molecule type" value="Genomic_DNA"/>
</dbReference>